<reference evidence="1 2" key="1">
    <citation type="journal article" date="2022" name="Hortic Res">
        <title>A haplotype resolved chromosomal level avocado genome allows analysis of novel avocado genes.</title>
        <authorList>
            <person name="Nath O."/>
            <person name="Fletcher S.J."/>
            <person name="Hayward A."/>
            <person name="Shaw L.M."/>
            <person name="Masouleh A.K."/>
            <person name="Furtado A."/>
            <person name="Henry R.J."/>
            <person name="Mitter N."/>
        </authorList>
    </citation>
    <scope>NUCLEOTIDE SEQUENCE [LARGE SCALE GENOMIC DNA]</scope>
    <source>
        <strain evidence="2">cv. Hass</strain>
    </source>
</reference>
<dbReference type="Proteomes" id="UP001234297">
    <property type="component" value="Chromosome 12"/>
</dbReference>
<accession>A0ACC2K555</accession>
<evidence type="ECO:0000313" key="1">
    <source>
        <dbReference type="EMBL" id="KAJ8616255.1"/>
    </source>
</evidence>
<comment type="caution">
    <text evidence="1">The sequence shown here is derived from an EMBL/GenBank/DDBJ whole genome shotgun (WGS) entry which is preliminary data.</text>
</comment>
<evidence type="ECO:0000313" key="2">
    <source>
        <dbReference type="Proteomes" id="UP001234297"/>
    </source>
</evidence>
<name>A0ACC2K555_PERAE</name>
<organism evidence="1 2">
    <name type="scientific">Persea americana</name>
    <name type="common">Avocado</name>
    <dbReference type="NCBI Taxonomy" id="3435"/>
    <lineage>
        <taxon>Eukaryota</taxon>
        <taxon>Viridiplantae</taxon>
        <taxon>Streptophyta</taxon>
        <taxon>Embryophyta</taxon>
        <taxon>Tracheophyta</taxon>
        <taxon>Spermatophyta</taxon>
        <taxon>Magnoliopsida</taxon>
        <taxon>Magnoliidae</taxon>
        <taxon>Laurales</taxon>
        <taxon>Lauraceae</taxon>
        <taxon>Persea</taxon>
    </lineage>
</organism>
<protein>
    <submittedName>
        <fullName evidence="1">Uncharacterized protein</fullName>
    </submittedName>
</protein>
<proteinExistence type="predicted"/>
<dbReference type="EMBL" id="CM056820">
    <property type="protein sequence ID" value="KAJ8616255.1"/>
    <property type="molecule type" value="Genomic_DNA"/>
</dbReference>
<keyword evidence="2" id="KW-1185">Reference proteome</keyword>
<gene>
    <name evidence="1" type="ORF">MRB53_035627</name>
</gene>
<sequence>MDPSSIYQSEIIKYSEHRNVTKKRGLRAYKHSRGGPKLVRISVTDAGATDSSSDEEDEVFQRPRQRVKRYVNEICIETSSCSREDEFCNGFGGSWRRRSSTARRKGRKIPSSPAGKKFRGVRQRPWGRWAAEIRDPSRRVRVWLGTFDTAEEAAKVYDSAAIRLRGSDAMTNFVASPAEAEPEMQLTTLPDEKLEDECRNLSSPTSVLRFSSSDISQESIKEEQDEAEDSEKLDMLAAECFPIEPTFLSDFPPLEVGFLEDSSPQMFMMEDFADYLINDYGSSMSHIEDYFQDIGDLFSSDPLISF</sequence>